<dbReference type="GO" id="GO:0003677">
    <property type="term" value="F:DNA binding"/>
    <property type="evidence" value="ECO:0007669"/>
    <property type="project" value="UniProtKB-KW"/>
</dbReference>
<keyword evidence="10" id="KW-1185">Reference proteome</keyword>
<comment type="similarity">
    <text evidence="2">Belongs to the ORC6 family.</text>
</comment>
<keyword evidence="5" id="KW-0539">Nucleus</keyword>
<evidence type="ECO:0000256" key="6">
    <source>
        <dbReference type="SAM" id="MobiDB-lite"/>
    </source>
</evidence>
<comment type="caution">
    <text evidence="9">The sequence shown here is derived from an EMBL/GenBank/DDBJ whole genome shotgun (WGS) entry which is preliminary data.</text>
</comment>
<dbReference type="InterPro" id="IPR054113">
    <property type="entry name" value="ORC6_cyclin-like_2nd"/>
</dbReference>
<evidence type="ECO:0000256" key="4">
    <source>
        <dbReference type="ARBA" id="ARBA00023125"/>
    </source>
</evidence>
<feature type="compositionally biased region" description="Polar residues" evidence="6">
    <location>
        <begin position="219"/>
        <end position="234"/>
    </location>
</feature>
<reference evidence="9 10" key="1">
    <citation type="submission" date="2017-01" db="EMBL/GenBank/DDBJ databases">
        <authorList>
            <person name="Mah S.A."/>
            <person name="Swanson W.J."/>
            <person name="Moy G.W."/>
            <person name="Vacquier V.D."/>
        </authorList>
    </citation>
    <scope>NUCLEOTIDE SEQUENCE [LARGE SCALE GENOMIC DNA]</scope>
    <source>
        <strain evidence="9 10">GSMNP</strain>
    </source>
</reference>
<keyword evidence="4" id="KW-0238">DNA-binding</keyword>
<dbReference type="Pfam" id="PF05460">
    <property type="entry name" value="ORC6"/>
    <property type="match status" value="1"/>
</dbReference>
<dbReference type="InterPro" id="IPR008721">
    <property type="entry name" value="ORC6_cyclin_first"/>
</dbReference>
<dbReference type="EMBL" id="LSSN01000789">
    <property type="protein sequence ID" value="OMJ22342.1"/>
    <property type="molecule type" value="Genomic_DNA"/>
</dbReference>
<accession>A0A1R1Y5V7</accession>
<gene>
    <name evidence="9" type="ORF">AYI70_g2937</name>
</gene>
<dbReference type="InterPro" id="IPR020529">
    <property type="entry name" value="ORC6_met/pln"/>
</dbReference>
<sequence length="271" mass="30362">MNNVISDILSTFDLQKNRRVYNKSLEFYNVIKAKVESANKPELTIVSAPISVQLACEHENVQIDKSVLVRLSAYPEKTYNAYLIQIKRALNIKSNVSVSELCIKFGVNEILANFSTVLLADFKEKSKISDEFLSEPVYILASFQIICNAVKKNTIKQSEILSLIDETPSNYAKIRKLIESTCTKLIKSLVENYKELVPSSKASSKNSNSSKSDPGFNAAASSNPRASTNSTGHSQNSLTDVGFVYMTTNSNFRNTKQYKTFLDWRSKIINL</sequence>
<dbReference type="GO" id="GO:0006270">
    <property type="term" value="P:DNA replication initiation"/>
    <property type="evidence" value="ECO:0007669"/>
    <property type="project" value="TreeGrafter"/>
</dbReference>
<dbReference type="STRING" id="133412.A0A1R1Y5V7"/>
<evidence type="ECO:0000256" key="5">
    <source>
        <dbReference type="ARBA" id="ARBA00023242"/>
    </source>
</evidence>
<dbReference type="OrthoDB" id="5552484at2759"/>
<evidence type="ECO:0000259" key="7">
    <source>
        <dbReference type="Pfam" id="PF05460"/>
    </source>
</evidence>
<evidence type="ECO:0000313" key="9">
    <source>
        <dbReference type="EMBL" id="OMJ22342.1"/>
    </source>
</evidence>
<dbReference type="PANTHER" id="PTHR13394">
    <property type="entry name" value="ORIGIN RECOGNITION COMPLEX SUBUNIT 6"/>
    <property type="match status" value="1"/>
</dbReference>
<keyword evidence="3" id="KW-0235">DNA replication</keyword>
<evidence type="ECO:0000256" key="1">
    <source>
        <dbReference type="ARBA" id="ARBA00004123"/>
    </source>
</evidence>
<feature type="domain" description="ORC6 second cyclin-like" evidence="8">
    <location>
        <begin position="96"/>
        <end position="179"/>
    </location>
</feature>
<dbReference type="GO" id="GO:0005664">
    <property type="term" value="C:nuclear origin of replication recognition complex"/>
    <property type="evidence" value="ECO:0007669"/>
    <property type="project" value="InterPro"/>
</dbReference>
<dbReference type="PANTHER" id="PTHR13394:SF0">
    <property type="entry name" value="ORIGIN RECOGNITION COMPLEX SUBUNIT 6"/>
    <property type="match status" value="1"/>
</dbReference>
<dbReference type="Pfam" id="PF21913">
    <property type="entry name" value="ORC6_2nd"/>
    <property type="match status" value="1"/>
</dbReference>
<evidence type="ECO:0000259" key="8">
    <source>
        <dbReference type="Pfam" id="PF21913"/>
    </source>
</evidence>
<feature type="domain" description="ORC6 first cyclin-like" evidence="7">
    <location>
        <begin position="5"/>
        <end position="93"/>
    </location>
</feature>
<comment type="subcellular location">
    <subcellularLocation>
        <location evidence="1">Nucleus</location>
    </subcellularLocation>
</comment>
<evidence type="ECO:0000256" key="2">
    <source>
        <dbReference type="ARBA" id="ARBA00010840"/>
    </source>
</evidence>
<organism evidence="9 10">
    <name type="scientific">Smittium culicis</name>
    <dbReference type="NCBI Taxonomy" id="133412"/>
    <lineage>
        <taxon>Eukaryota</taxon>
        <taxon>Fungi</taxon>
        <taxon>Fungi incertae sedis</taxon>
        <taxon>Zoopagomycota</taxon>
        <taxon>Kickxellomycotina</taxon>
        <taxon>Harpellomycetes</taxon>
        <taxon>Harpellales</taxon>
        <taxon>Legeriomycetaceae</taxon>
        <taxon>Smittium</taxon>
    </lineage>
</organism>
<dbReference type="Proteomes" id="UP000187283">
    <property type="component" value="Unassembled WGS sequence"/>
</dbReference>
<protein>
    <submittedName>
        <fullName evidence="9">Origin of replication complex subunit 6</fullName>
    </submittedName>
</protein>
<feature type="compositionally biased region" description="Low complexity" evidence="6">
    <location>
        <begin position="200"/>
        <end position="212"/>
    </location>
</feature>
<proteinExistence type="inferred from homology"/>
<feature type="region of interest" description="Disordered" evidence="6">
    <location>
        <begin position="200"/>
        <end position="234"/>
    </location>
</feature>
<evidence type="ECO:0000313" key="10">
    <source>
        <dbReference type="Proteomes" id="UP000187283"/>
    </source>
</evidence>
<dbReference type="Gene3D" id="1.10.472.10">
    <property type="entry name" value="Cyclin-like"/>
    <property type="match status" value="1"/>
</dbReference>
<evidence type="ECO:0000256" key="3">
    <source>
        <dbReference type="ARBA" id="ARBA00022705"/>
    </source>
</evidence>
<dbReference type="AlphaFoldDB" id="A0A1R1Y5V7"/>
<name>A0A1R1Y5V7_9FUNG</name>